<feature type="compositionally biased region" description="Low complexity" evidence="1">
    <location>
        <begin position="1"/>
        <end position="13"/>
    </location>
</feature>
<gene>
    <name evidence="2" type="ORF">C1SCF055_LOCUS39731</name>
</gene>
<dbReference type="AlphaFoldDB" id="A0A9P1DU55"/>
<dbReference type="Proteomes" id="UP001152797">
    <property type="component" value="Unassembled WGS sequence"/>
</dbReference>
<dbReference type="EMBL" id="CAMXCT010006504">
    <property type="protein sequence ID" value="CAI4014868.1"/>
    <property type="molecule type" value="Genomic_DNA"/>
</dbReference>
<name>A0A9P1DU55_9DINO</name>
<protein>
    <submittedName>
        <fullName evidence="2">Uncharacterized protein</fullName>
    </submittedName>
</protein>
<dbReference type="EMBL" id="CAMXCT030006504">
    <property type="protein sequence ID" value="CAL4802180.1"/>
    <property type="molecule type" value="Genomic_DNA"/>
</dbReference>
<evidence type="ECO:0000313" key="2">
    <source>
        <dbReference type="EMBL" id="CAI4014868.1"/>
    </source>
</evidence>
<evidence type="ECO:0000313" key="4">
    <source>
        <dbReference type="Proteomes" id="UP001152797"/>
    </source>
</evidence>
<accession>A0A9P1DU55</accession>
<feature type="non-terminal residue" evidence="2">
    <location>
        <position position="474"/>
    </location>
</feature>
<comment type="caution">
    <text evidence="2">The sequence shown here is derived from an EMBL/GenBank/DDBJ whole genome shotgun (WGS) entry which is preliminary data.</text>
</comment>
<sequence>MPPNNPQTLTPTPSYTPPHQGLPAGSLPCVQPGVGTGILHQAPPQPTTSTPPTSNVTPQQAQPARPKPATRKPAPEKPPSLRRPLIRTTAPDFEDRMQRQVDSQMLQSKTQEMLDKITKSLQQPTPSVPAPQPAQHSIQPPMAVPGNLEPSRCPHPAGLHVYHLTYVVPLHHHRLRDPDHDDLADDPGPAHVHLQVLDLTDIHGPEPLLRQRSKPHHPKERRTPSPMAVADHLLMIPHILVTAMTERRSRAAVLIHHHRHLLGQVSERIPGGSTDESGNPKQLTDWAIVNCTNGLYGIGKGQLPAGSIATCRTPKNTTHLAGGNDQLQRGCRGGIAKGRDGATAINSSCATVAFVAGTHQAAARLSHYTAPLLHYHSEITFCFGYYHLTSAYAFSFRGEQQCRYVRLQASLPVHQVSFKVFTFDHDRRELWINHQGLLSPPGSNSTTVIGGLSRTLTQDQISALTIGLQALASS</sequence>
<evidence type="ECO:0000256" key="1">
    <source>
        <dbReference type="SAM" id="MobiDB-lite"/>
    </source>
</evidence>
<proteinExistence type="predicted"/>
<evidence type="ECO:0000313" key="3">
    <source>
        <dbReference type="EMBL" id="CAL1168243.1"/>
    </source>
</evidence>
<feature type="region of interest" description="Disordered" evidence="1">
    <location>
        <begin position="121"/>
        <end position="151"/>
    </location>
</feature>
<reference evidence="2" key="1">
    <citation type="submission" date="2022-10" db="EMBL/GenBank/DDBJ databases">
        <authorList>
            <person name="Chen Y."/>
            <person name="Dougan E. K."/>
            <person name="Chan C."/>
            <person name="Rhodes N."/>
            <person name="Thang M."/>
        </authorList>
    </citation>
    <scope>NUCLEOTIDE SEQUENCE</scope>
</reference>
<keyword evidence="4" id="KW-1185">Reference proteome</keyword>
<dbReference type="EMBL" id="CAMXCT020006504">
    <property type="protein sequence ID" value="CAL1168243.1"/>
    <property type="molecule type" value="Genomic_DNA"/>
</dbReference>
<reference evidence="3" key="2">
    <citation type="submission" date="2024-04" db="EMBL/GenBank/DDBJ databases">
        <authorList>
            <person name="Chen Y."/>
            <person name="Shah S."/>
            <person name="Dougan E. K."/>
            <person name="Thang M."/>
            <person name="Chan C."/>
        </authorList>
    </citation>
    <scope>NUCLEOTIDE SEQUENCE [LARGE SCALE GENOMIC DNA]</scope>
</reference>
<organism evidence="2">
    <name type="scientific">Cladocopium goreaui</name>
    <dbReference type="NCBI Taxonomy" id="2562237"/>
    <lineage>
        <taxon>Eukaryota</taxon>
        <taxon>Sar</taxon>
        <taxon>Alveolata</taxon>
        <taxon>Dinophyceae</taxon>
        <taxon>Suessiales</taxon>
        <taxon>Symbiodiniaceae</taxon>
        <taxon>Cladocopium</taxon>
    </lineage>
</organism>
<feature type="compositionally biased region" description="Low complexity" evidence="1">
    <location>
        <begin position="47"/>
        <end position="64"/>
    </location>
</feature>
<feature type="region of interest" description="Disordered" evidence="1">
    <location>
        <begin position="1"/>
        <end position="108"/>
    </location>
</feature>